<dbReference type="PANTHER" id="PTHR10827:SF98">
    <property type="entry name" value="45 KDA CALCIUM-BINDING PROTEIN"/>
    <property type="match status" value="1"/>
</dbReference>
<dbReference type="SUPFAM" id="SSF47473">
    <property type="entry name" value="EF-hand"/>
    <property type="match status" value="1"/>
</dbReference>
<dbReference type="EMBL" id="CACRXK020001644">
    <property type="protein sequence ID" value="CAB3990352.1"/>
    <property type="molecule type" value="Genomic_DNA"/>
</dbReference>
<keyword evidence="1" id="KW-0479">Metal-binding</keyword>
<dbReference type="Proteomes" id="UP001152795">
    <property type="component" value="Unassembled WGS sequence"/>
</dbReference>
<dbReference type="PROSITE" id="PS50222">
    <property type="entry name" value="EF_HAND_2"/>
    <property type="match status" value="1"/>
</dbReference>
<proteinExistence type="predicted"/>
<organism evidence="4 5">
    <name type="scientific">Paramuricea clavata</name>
    <name type="common">Red gorgonian</name>
    <name type="synonym">Violescent sea-whip</name>
    <dbReference type="NCBI Taxonomy" id="317549"/>
    <lineage>
        <taxon>Eukaryota</taxon>
        <taxon>Metazoa</taxon>
        <taxon>Cnidaria</taxon>
        <taxon>Anthozoa</taxon>
        <taxon>Octocorallia</taxon>
        <taxon>Malacalcyonacea</taxon>
        <taxon>Plexauridae</taxon>
        <taxon>Paramuricea</taxon>
    </lineage>
</organism>
<evidence type="ECO:0000256" key="1">
    <source>
        <dbReference type="ARBA" id="ARBA00022723"/>
    </source>
</evidence>
<dbReference type="AlphaFoldDB" id="A0A7D9DQC6"/>
<evidence type="ECO:0000256" key="2">
    <source>
        <dbReference type="ARBA" id="ARBA00022737"/>
    </source>
</evidence>
<dbReference type="PANTHER" id="PTHR10827">
    <property type="entry name" value="RETICULOCALBIN"/>
    <property type="match status" value="1"/>
</dbReference>
<dbReference type="Gene3D" id="1.10.238.10">
    <property type="entry name" value="EF-hand"/>
    <property type="match status" value="1"/>
</dbReference>
<accession>A0A7D9DQC6</accession>
<sequence length="142" mass="16110">MQSLSIRAYTNNIIQTVMASVTYRASKLIVLFLVVYFRSVKCTLVHDTATDNVDEIFENISEELTETRLRNLLHKTDINKDGNISSDELKTWVASIRQSHAVKLTRERVVEYDSNNDGLVSMKEYFDAIYGTENQATGVLGV</sequence>
<dbReference type="PROSITE" id="PS00018">
    <property type="entry name" value="EF_HAND_1"/>
    <property type="match status" value="2"/>
</dbReference>
<evidence type="ECO:0000256" key="3">
    <source>
        <dbReference type="ARBA" id="ARBA00022837"/>
    </source>
</evidence>
<dbReference type="InterPro" id="IPR002048">
    <property type="entry name" value="EF_hand_dom"/>
</dbReference>
<dbReference type="GO" id="GO:0005509">
    <property type="term" value="F:calcium ion binding"/>
    <property type="evidence" value="ECO:0007669"/>
    <property type="project" value="InterPro"/>
</dbReference>
<dbReference type="Pfam" id="PF13202">
    <property type="entry name" value="EF-hand_5"/>
    <property type="match status" value="1"/>
</dbReference>
<protein>
    <submittedName>
        <fullName evidence="4">Calumenin-A-like isoform X2</fullName>
    </submittedName>
</protein>
<comment type="caution">
    <text evidence="4">The sequence shown here is derived from an EMBL/GenBank/DDBJ whole genome shotgun (WGS) entry which is preliminary data.</text>
</comment>
<evidence type="ECO:0000313" key="4">
    <source>
        <dbReference type="EMBL" id="CAB3990352.1"/>
    </source>
</evidence>
<keyword evidence="2" id="KW-0677">Repeat</keyword>
<keyword evidence="3" id="KW-0106">Calcium</keyword>
<dbReference type="InterPro" id="IPR018247">
    <property type="entry name" value="EF_Hand_1_Ca_BS"/>
</dbReference>
<gene>
    <name evidence="4" type="ORF">PACLA_8A070839</name>
</gene>
<dbReference type="OrthoDB" id="293868at2759"/>
<name>A0A7D9DQC6_PARCT</name>
<keyword evidence="5" id="KW-1185">Reference proteome</keyword>
<dbReference type="InterPro" id="IPR011992">
    <property type="entry name" value="EF-hand-dom_pair"/>
</dbReference>
<reference evidence="4" key="1">
    <citation type="submission" date="2020-04" db="EMBL/GenBank/DDBJ databases">
        <authorList>
            <person name="Alioto T."/>
            <person name="Alioto T."/>
            <person name="Gomez Garrido J."/>
        </authorList>
    </citation>
    <scope>NUCLEOTIDE SEQUENCE</scope>
    <source>
        <strain evidence="4">A484AB</strain>
    </source>
</reference>
<evidence type="ECO:0000313" key="5">
    <source>
        <dbReference type="Proteomes" id="UP001152795"/>
    </source>
</evidence>